<dbReference type="InterPro" id="IPR017972">
    <property type="entry name" value="Cyt_P450_CS"/>
</dbReference>
<dbReference type="PRINTS" id="PR00385">
    <property type="entry name" value="P450"/>
</dbReference>
<evidence type="ECO:0000313" key="7">
    <source>
        <dbReference type="Proteomes" id="UP001139012"/>
    </source>
</evidence>
<dbReference type="GO" id="GO:0020037">
    <property type="term" value="F:heme binding"/>
    <property type="evidence" value="ECO:0007669"/>
    <property type="project" value="InterPro"/>
</dbReference>
<comment type="similarity">
    <text evidence="2 4">Belongs to the cytochrome P450 family.</text>
</comment>
<evidence type="ECO:0000313" key="5">
    <source>
        <dbReference type="EMBL" id="MCG2628565.1"/>
    </source>
</evidence>
<dbReference type="InterPro" id="IPR002401">
    <property type="entry name" value="Cyt_P450_E_grp-I"/>
</dbReference>
<comment type="caution">
    <text evidence="5">The sequence shown here is derived from an EMBL/GenBank/DDBJ whole genome shotgun (WGS) entry which is preliminary data.</text>
</comment>
<dbReference type="Gene3D" id="1.10.630.10">
    <property type="entry name" value="Cytochrome P450"/>
    <property type="match status" value="1"/>
</dbReference>
<evidence type="ECO:0000256" key="3">
    <source>
        <dbReference type="PIRSR" id="PIRSR602401-1"/>
    </source>
</evidence>
<feature type="binding site" description="axial binding residue" evidence="3">
    <location>
        <position position="412"/>
    </location>
    <ligand>
        <name>heme</name>
        <dbReference type="ChEBI" id="CHEBI:30413"/>
    </ligand>
    <ligandPart>
        <name>Fe</name>
        <dbReference type="ChEBI" id="CHEBI:18248"/>
    </ligandPart>
</feature>
<organism evidence="5 8">
    <name type="scientific">Bradyrhizobium zhengyangense</name>
    <dbReference type="NCBI Taxonomy" id="2911009"/>
    <lineage>
        <taxon>Bacteria</taxon>
        <taxon>Pseudomonadati</taxon>
        <taxon>Pseudomonadota</taxon>
        <taxon>Alphaproteobacteria</taxon>
        <taxon>Hyphomicrobiales</taxon>
        <taxon>Nitrobacteraceae</taxon>
        <taxon>Bradyrhizobium</taxon>
    </lineage>
</organism>
<reference evidence="5" key="1">
    <citation type="submission" date="2022-01" db="EMBL/GenBank/DDBJ databases">
        <title>Genome sequnece data of strain Bradyrhizobium sp. nov.</title>
        <authorList>
            <person name="Zhang J."/>
        </authorList>
    </citation>
    <scope>NUCLEOTIDE SEQUENCE</scope>
    <source>
        <strain evidence="6">WYCCWR 12774</strain>
        <strain evidence="5">WYCCWR 13023</strain>
    </source>
</reference>
<accession>A0A9X1RBK5</accession>
<dbReference type="Proteomes" id="UP001139012">
    <property type="component" value="Unassembled WGS sequence"/>
</dbReference>
<evidence type="ECO:0000256" key="1">
    <source>
        <dbReference type="ARBA" id="ARBA00001971"/>
    </source>
</evidence>
<dbReference type="EMBL" id="JAKLTY010000010">
    <property type="protein sequence ID" value="MCG2628565.1"/>
    <property type="molecule type" value="Genomic_DNA"/>
</dbReference>
<keyword evidence="7" id="KW-1185">Reference proteome</keyword>
<dbReference type="PANTHER" id="PTHR24305:SF166">
    <property type="entry name" value="CYTOCHROME P450 12A4, MITOCHONDRIAL-RELATED"/>
    <property type="match status" value="1"/>
</dbReference>
<dbReference type="SUPFAM" id="SSF48264">
    <property type="entry name" value="Cytochrome P450"/>
    <property type="match status" value="1"/>
</dbReference>
<keyword evidence="3 4" id="KW-0479">Metal-binding</keyword>
<keyword evidence="3 4" id="KW-0349">Heme</keyword>
<comment type="cofactor">
    <cofactor evidence="1 3">
        <name>heme</name>
        <dbReference type="ChEBI" id="CHEBI:30413"/>
    </cofactor>
</comment>
<dbReference type="InterPro" id="IPR036396">
    <property type="entry name" value="Cyt_P450_sf"/>
</dbReference>
<evidence type="ECO:0000256" key="4">
    <source>
        <dbReference type="RuleBase" id="RU000461"/>
    </source>
</evidence>
<dbReference type="PRINTS" id="PR00463">
    <property type="entry name" value="EP450I"/>
</dbReference>
<evidence type="ECO:0000256" key="2">
    <source>
        <dbReference type="ARBA" id="ARBA00010617"/>
    </source>
</evidence>
<dbReference type="Pfam" id="PF00067">
    <property type="entry name" value="p450"/>
    <property type="match status" value="1"/>
</dbReference>
<keyword evidence="3 4" id="KW-0408">Iron</keyword>
<dbReference type="GO" id="GO:0005506">
    <property type="term" value="F:iron ion binding"/>
    <property type="evidence" value="ECO:0007669"/>
    <property type="project" value="InterPro"/>
</dbReference>
<dbReference type="PANTHER" id="PTHR24305">
    <property type="entry name" value="CYTOCHROME P450"/>
    <property type="match status" value="1"/>
</dbReference>
<dbReference type="GO" id="GO:0016705">
    <property type="term" value="F:oxidoreductase activity, acting on paired donors, with incorporation or reduction of molecular oxygen"/>
    <property type="evidence" value="ECO:0007669"/>
    <property type="project" value="InterPro"/>
</dbReference>
<name>A0A9X1RBK5_9BRAD</name>
<dbReference type="EMBL" id="JAKLUA010000001">
    <property type="protein sequence ID" value="MCG2665321.1"/>
    <property type="molecule type" value="Genomic_DNA"/>
</dbReference>
<keyword evidence="4" id="KW-0503">Monooxygenase</keyword>
<evidence type="ECO:0000313" key="6">
    <source>
        <dbReference type="EMBL" id="MCG2665321.1"/>
    </source>
</evidence>
<dbReference type="PROSITE" id="PS00086">
    <property type="entry name" value="CYTOCHROME_P450"/>
    <property type="match status" value="1"/>
</dbReference>
<keyword evidence="4" id="KW-0560">Oxidoreductase</keyword>
<sequence>MLRIDGDIAQNYCPPAPQPPEARLRLFRLLATLKRNPLECWSAEFFREPIARVGLPFTDAFLVHDPAAIRHVLVDNADNYRKDPIQRRILASGLADGLLSVEDARWETQRRMLAPLFARRAVAAFTEAILTAVDRLTARWRSRVPGAAFDVAAEMALLTLDVLALTIFSDGIAGDYDEFRSAMNAYFAVIGRIGALDLLGVPQSVPRPGRARLRRTLDYFEGIIDRIIDTRRRVLAGLPAGEGPSDLLTPLLRALDPSTGQSLSLAEVRSNILTFLSAGHETTANALSWSIFLLSQSPDWRYRVREEAARELAGPVEGLTDRLVVTRAVVEEALRLYPPIAALSRMTKDADTLGGVAVKPRSLIVIAPYVLHRHLLLWEQPNAFDPARFMPARRGTIGRFAYLPFGIGPRICIGASFALQEATIALAALMQRFDIMLSPDAKVWPLQKITLRPESGLPMRVTPRDCGERPVLHE</sequence>
<protein>
    <submittedName>
        <fullName evidence="5">Cytochrome P450</fullName>
    </submittedName>
</protein>
<evidence type="ECO:0000313" key="8">
    <source>
        <dbReference type="Proteomes" id="UP001139054"/>
    </source>
</evidence>
<dbReference type="GO" id="GO:0004497">
    <property type="term" value="F:monooxygenase activity"/>
    <property type="evidence" value="ECO:0007669"/>
    <property type="project" value="UniProtKB-KW"/>
</dbReference>
<dbReference type="RefSeq" id="WP_237868750.1">
    <property type="nucleotide sequence ID" value="NZ_JAKLTY010000010.1"/>
</dbReference>
<proteinExistence type="inferred from homology"/>
<gene>
    <name evidence="6" type="ORF">L6637_00065</name>
    <name evidence="5" type="ORF">L6654_18170</name>
</gene>
<dbReference type="AlphaFoldDB" id="A0A9X1RBK5"/>
<dbReference type="InterPro" id="IPR050121">
    <property type="entry name" value="Cytochrome_P450_monoxygenase"/>
</dbReference>
<dbReference type="Proteomes" id="UP001139054">
    <property type="component" value="Unassembled WGS sequence"/>
</dbReference>
<dbReference type="InterPro" id="IPR001128">
    <property type="entry name" value="Cyt_P450"/>
</dbReference>